<reference evidence="3 4" key="1">
    <citation type="submission" date="2018-02" db="EMBL/GenBank/DDBJ databases">
        <title>Genomic Encyclopedia of Archaeal and Bacterial Type Strains, Phase II (KMG-II): from individual species to whole genera.</title>
        <authorList>
            <person name="Goeker M."/>
        </authorList>
    </citation>
    <scope>NUCLEOTIDE SEQUENCE [LARGE SCALE GENOMIC DNA]</scope>
    <source>
        <strain evidence="3 4">DSM 16809</strain>
    </source>
</reference>
<dbReference type="PROSITE" id="PS51257">
    <property type="entry name" value="PROKAR_LIPOPROTEIN"/>
    <property type="match status" value="1"/>
</dbReference>
<feature type="domain" description="EF-hand" evidence="2">
    <location>
        <begin position="57"/>
        <end position="92"/>
    </location>
</feature>
<dbReference type="Proteomes" id="UP000239002">
    <property type="component" value="Unassembled WGS sequence"/>
</dbReference>
<accession>A0A2S6IIG7</accession>
<dbReference type="AlphaFoldDB" id="A0A2S6IIG7"/>
<dbReference type="PROSITE" id="PS00018">
    <property type="entry name" value="EF_HAND_1"/>
    <property type="match status" value="1"/>
</dbReference>
<dbReference type="RefSeq" id="WP_245890704.1">
    <property type="nucleotide sequence ID" value="NZ_MQVW01000002.1"/>
</dbReference>
<proteinExistence type="predicted"/>
<sequence>MKILKITICAAAVAIMTSCGSKDEVASKTANSKISKATTELMTKMDANKDGKLSKDEVKGPLSNDFDKIDTNEDGYISLEELNNAPKPERGGNRQGPPRGGRQ</sequence>
<protein>
    <submittedName>
        <fullName evidence="3">EF hand domain-containing protein</fullName>
    </submittedName>
</protein>
<comment type="caution">
    <text evidence="3">The sequence shown here is derived from an EMBL/GenBank/DDBJ whole genome shotgun (WGS) entry which is preliminary data.</text>
</comment>
<dbReference type="Pfam" id="PF13202">
    <property type="entry name" value="EF-hand_5"/>
    <property type="match status" value="2"/>
</dbReference>
<dbReference type="PROSITE" id="PS50222">
    <property type="entry name" value="EF_HAND_2"/>
    <property type="match status" value="1"/>
</dbReference>
<keyword evidence="4" id="KW-1185">Reference proteome</keyword>
<feature type="region of interest" description="Disordered" evidence="1">
    <location>
        <begin position="44"/>
        <end position="103"/>
    </location>
</feature>
<evidence type="ECO:0000259" key="2">
    <source>
        <dbReference type="PROSITE" id="PS50222"/>
    </source>
</evidence>
<evidence type="ECO:0000313" key="3">
    <source>
        <dbReference type="EMBL" id="PPK93976.1"/>
    </source>
</evidence>
<dbReference type="InterPro" id="IPR002048">
    <property type="entry name" value="EF_hand_dom"/>
</dbReference>
<dbReference type="InterPro" id="IPR011992">
    <property type="entry name" value="EF-hand-dom_pair"/>
</dbReference>
<dbReference type="GO" id="GO:0005509">
    <property type="term" value="F:calcium ion binding"/>
    <property type="evidence" value="ECO:0007669"/>
    <property type="project" value="InterPro"/>
</dbReference>
<dbReference type="EMBL" id="PTJE01000005">
    <property type="protein sequence ID" value="PPK93976.1"/>
    <property type="molecule type" value="Genomic_DNA"/>
</dbReference>
<gene>
    <name evidence="3" type="ORF">LY01_02198</name>
</gene>
<evidence type="ECO:0000313" key="4">
    <source>
        <dbReference type="Proteomes" id="UP000239002"/>
    </source>
</evidence>
<dbReference type="Gene3D" id="1.10.238.10">
    <property type="entry name" value="EF-hand"/>
    <property type="match status" value="1"/>
</dbReference>
<organism evidence="3 4">
    <name type="scientific">Nonlabens xylanidelens</name>
    <dbReference type="NCBI Taxonomy" id="191564"/>
    <lineage>
        <taxon>Bacteria</taxon>
        <taxon>Pseudomonadati</taxon>
        <taxon>Bacteroidota</taxon>
        <taxon>Flavobacteriia</taxon>
        <taxon>Flavobacteriales</taxon>
        <taxon>Flavobacteriaceae</taxon>
        <taxon>Nonlabens</taxon>
    </lineage>
</organism>
<dbReference type="InterPro" id="IPR018247">
    <property type="entry name" value="EF_Hand_1_Ca_BS"/>
</dbReference>
<feature type="compositionally biased region" description="Basic and acidic residues" evidence="1">
    <location>
        <begin position="46"/>
        <end position="71"/>
    </location>
</feature>
<dbReference type="SUPFAM" id="SSF47473">
    <property type="entry name" value="EF-hand"/>
    <property type="match status" value="1"/>
</dbReference>
<name>A0A2S6IIG7_9FLAO</name>
<evidence type="ECO:0000256" key="1">
    <source>
        <dbReference type="SAM" id="MobiDB-lite"/>
    </source>
</evidence>